<organism evidence="1 2">
    <name type="scientific">Forsythia ovata</name>
    <dbReference type="NCBI Taxonomy" id="205694"/>
    <lineage>
        <taxon>Eukaryota</taxon>
        <taxon>Viridiplantae</taxon>
        <taxon>Streptophyta</taxon>
        <taxon>Embryophyta</taxon>
        <taxon>Tracheophyta</taxon>
        <taxon>Spermatophyta</taxon>
        <taxon>Magnoliopsida</taxon>
        <taxon>eudicotyledons</taxon>
        <taxon>Gunneridae</taxon>
        <taxon>Pentapetalae</taxon>
        <taxon>asterids</taxon>
        <taxon>lamiids</taxon>
        <taxon>Lamiales</taxon>
        <taxon>Oleaceae</taxon>
        <taxon>Forsythieae</taxon>
        <taxon>Forsythia</taxon>
    </lineage>
</organism>
<dbReference type="AlphaFoldDB" id="A0ABD1S536"/>
<dbReference type="Proteomes" id="UP001604277">
    <property type="component" value="Unassembled WGS sequence"/>
</dbReference>
<evidence type="ECO:0000313" key="2">
    <source>
        <dbReference type="Proteomes" id="UP001604277"/>
    </source>
</evidence>
<accession>A0ABD1S536</accession>
<dbReference type="Gene3D" id="3.30.70.100">
    <property type="match status" value="1"/>
</dbReference>
<evidence type="ECO:0000313" key="1">
    <source>
        <dbReference type="EMBL" id="KAL2495812.1"/>
    </source>
</evidence>
<reference evidence="2" key="1">
    <citation type="submission" date="2024-07" db="EMBL/GenBank/DDBJ databases">
        <title>Two chromosome-level genome assemblies of Korean endemic species Abeliophyllum distichum and Forsythia ovata (Oleaceae).</title>
        <authorList>
            <person name="Jang H."/>
        </authorList>
    </citation>
    <scope>NUCLEOTIDE SEQUENCE [LARGE SCALE GENOMIC DNA]</scope>
</reference>
<comment type="caution">
    <text evidence="1">The sequence shown here is derived from an EMBL/GenBank/DDBJ whole genome shotgun (WGS) entry which is preliminary data.</text>
</comment>
<dbReference type="InterPro" id="IPR044296">
    <property type="entry name" value="HIPP46"/>
</dbReference>
<keyword evidence="2" id="KW-1185">Reference proteome</keyword>
<protein>
    <submittedName>
        <fullName evidence="1">Heavy metal transport/detoxification superfamily protein</fullName>
    </submittedName>
</protein>
<sequence>MKQKIVIKVTMGSEKMRSKGMQIALDVRGVTSVTIDKENDNMVVIGEGIDVACLIKSLRKKFHFVEIVSIEEVKPPPDPPSPPPCLPPPCYYPSSCQPYYECPVYDQNPPNCSIM</sequence>
<gene>
    <name evidence="1" type="ORF">Fot_39569</name>
</gene>
<dbReference type="PANTHER" id="PTHR46371">
    <property type="entry name" value="OS04G0464100 PROTEIN"/>
    <property type="match status" value="1"/>
</dbReference>
<proteinExistence type="predicted"/>
<name>A0ABD1S536_9LAMI</name>
<dbReference type="EMBL" id="JBFOLJ010000011">
    <property type="protein sequence ID" value="KAL2495812.1"/>
    <property type="molecule type" value="Genomic_DNA"/>
</dbReference>